<dbReference type="Pfam" id="PF04205">
    <property type="entry name" value="FMN_bind"/>
    <property type="match status" value="1"/>
</dbReference>
<accession>A0ABX8DNT9</accession>
<dbReference type="InterPro" id="IPR007329">
    <property type="entry name" value="FMN-bd"/>
</dbReference>
<dbReference type="RefSeq" id="WP_213606175.1">
    <property type="nucleotide sequence ID" value="NZ_CP074676.1"/>
</dbReference>
<dbReference type="PANTHER" id="PTHR36118">
    <property type="entry name" value="ION-TRANSLOCATING OXIDOREDUCTASE COMPLEX SUBUNIT G"/>
    <property type="match status" value="1"/>
</dbReference>
<evidence type="ECO:0000256" key="3">
    <source>
        <dbReference type="ARBA" id="ARBA00022630"/>
    </source>
</evidence>
<dbReference type="EMBL" id="CP074676">
    <property type="protein sequence ID" value="QVL17832.1"/>
    <property type="molecule type" value="Genomic_DNA"/>
</dbReference>
<proteinExistence type="inferred from homology"/>
<evidence type="ECO:0000256" key="2">
    <source>
        <dbReference type="ARBA" id="ARBA00022553"/>
    </source>
</evidence>
<dbReference type="Proteomes" id="UP000678154">
    <property type="component" value="Chromosome"/>
</dbReference>
<comment type="caution">
    <text evidence="6">Lacks conserved residue(s) required for the propagation of feature annotation.</text>
</comment>
<reference evidence="8 9" key="1">
    <citation type="journal article" date="2016" name="J. Hazard. Mater.">
        <title>A newly isolated Pseudomonas putida S-1 strain for batch-mode-propanethiol degradation and continuous treatment of propanethiol-containing waste gas.</title>
        <authorList>
            <person name="Chen D.Z."/>
            <person name="Sun Y.M."/>
            <person name="Han L.M."/>
            <person name="Chen J."/>
            <person name="Ye J.X."/>
            <person name="Chen J.M."/>
        </authorList>
    </citation>
    <scope>NUCLEOTIDE SEQUENCE [LARGE SCALE GENOMIC DNA]</scope>
    <source>
        <strain evidence="8 9">S-1</strain>
    </source>
</reference>
<keyword evidence="6" id="KW-1133">Transmembrane helix</keyword>
<name>A0ABX8DNT9_9PSED</name>
<protein>
    <recommendedName>
        <fullName evidence="6">Ion-translocating oxidoreductase complex subunit G</fullName>
        <ecNumber evidence="6">7.-.-.-</ecNumber>
    </recommendedName>
    <alternativeName>
        <fullName evidence="6">Rnf electron transport complex subunit G</fullName>
    </alternativeName>
</protein>
<keyword evidence="3 6" id="KW-0285">Flavoprotein</keyword>
<comment type="subcellular location">
    <subcellularLocation>
        <location evidence="6">Cell inner membrane</location>
        <topology evidence="6">Single-pass membrane protein</topology>
    </subcellularLocation>
</comment>
<keyword evidence="9" id="KW-1185">Reference proteome</keyword>
<dbReference type="GeneID" id="87482745"/>
<keyword evidence="6" id="KW-1003">Cell membrane</keyword>
<comment type="subunit">
    <text evidence="6">The complex is composed of six subunits: RnfA, RnfB, RnfC, RnfD, RnfE and RnfG.</text>
</comment>
<comment type="cofactor">
    <cofactor evidence="6">
        <name>FMN</name>
        <dbReference type="ChEBI" id="CHEBI:58210"/>
    </cofactor>
</comment>
<organism evidence="8 9">
    <name type="scientific">Pseudomonas qingdaonensis</name>
    <dbReference type="NCBI Taxonomy" id="2056231"/>
    <lineage>
        <taxon>Bacteria</taxon>
        <taxon>Pseudomonadati</taxon>
        <taxon>Pseudomonadota</taxon>
        <taxon>Gammaproteobacteria</taxon>
        <taxon>Pseudomonadales</taxon>
        <taxon>Pseudomonadaceae</taxon>
        <taxon>Pseudomonas</taxon>
    </lineage>
</organism>
<sequence>MTPRARAVLLVAAVACLAIGCAIGWAQLNAARISQAEQQLKARSLLSVLPAERYDNQPLQRPLALPAPTLAHSTLLAGYRATLLGQPSAVVLHSRVQGYAGPLDLLIAIDSHGRLLATRVLQHQETPGLGGKLSEPGNTWLRGFEGRTLADTPDPAWALKRDAGQFDQLAGASVTSRAVIRAVHDALRYFDEHSLYLLGTGEHE</sequence>
<evidence type="ECO:0000256" key="6">
    <source>
        <dbReference type="HAMAP-Rule" id="MF_00479"/>
    </source>
</evidence>
<dbReference type="NCBIfam" id="TIGR01947">
    <property type="entry name" value="rnfG"/>
    <property type="match status" value="1"/>
</dbReference>
<feature type="domain" description="FMN-binding" evidence="7">
    <location>
        <begin position="98"/>
        <end position="190"/>
    </location>
</feature>
<dbReference type="PIRSF" id="PIRSF006091">
    <property type="entry name" value="E_trnsport_RnfG"/>
    <property type="match status" value="1"/>
</dbReference>
<evidence type="ECO:0000256" key="4">
    <source>
        <dbReference type="ARBA" id="ARBA00022643"/>
    </source>
</evidence>
<dbReference type="PROSITE" id="PS51257">
    <property type="entry name" value="PROKAR_LIPOPROTEIN"/>
    <property type="match status" value="1"/>
</dbReference>
<keyword evidence="6" id="KW-0812">Transmembrane</keyword>
<comment type="similarity">
    <text evidence="6">Belongs to the RnfG family.</text>
</comment>
<gene>
    <name evidence="6" type="primary">rnfG</name>
    <name evidence="8" type="ORF">KH389_20925</name>
</gene>
<keyword evidence="4 6" id="KW-0288">FMN</keyword>
<evidence type="ECO:0000256" key="1">
    <source>
        <dbReference type="ARBA" id="ARBA00022448"/>
    </source>
</evidence>
<dbReference type="HAMAP" id="MF_00479">
    <property type="entry name" value="RsxG_RnfG"/>
    <property type="match status" value="1"/>
</dbReference>
<comment type="function">
    <text evidence="6">Part of a membrane-bound complex that couples electron transfer with translocation of ions across the membrane.</text>
</comment>
<dbReference type="SMART" id="SM00900">
    <property type="entry name" value="FMN_bind"/>
    <property type="match status" value="1"/>
</dbReference>
<dbReference type="EC" id="7.-.-.-" evidence="6"/>
<evidence type="ECO:0000313" key="8">
    <source>
        <dbReference type="EMBL" id="QVL17832.1"/>
    </source>
</evidence>
<keyword evidence="1 6" id="KW-0813">Transport</keyword>
<evidence type="ECO:0000256" key="5">
    <source>
        <dbReference type="ARBA" id="ARBA00022982"/>
    </source>
</evidence>
<keyword evidence="6" id="KW-1278">Translocase</keyword>
<evidence type="ECO:0000313" key="9">
    <source>
        <dbReference type="Proteomes" id="UP000678154"/>
    </source>
</evidence>
<keyword evidence="6" id="KW-0997">Cell inner membrane</keyword>
<dbReference type="InterPro" id="IPR010209">
    <property type="entry name" value="Ion_transpt_RnfG/RsxG"/>
</dbReference>
<keyword evidence="6" id="KW-0472">Membrane</keyword>
<evidence type="ECO:0000259" key="7">
    <source>
        <dbReference type="SMART" id="SM00900"/>
    </source>
</evidence>
<keyword evidence="2 6" id="KW-0597">Phosphoprotein</keyword>
<dbReference type="PANTHER" id="PTHR36118:SF1">
    <property type="entry name" value="ION-TRANSLOCATING OXIDOREDUCTASE COMPLEX SUBUNIT G"/>
    <property type="match status" value="1"/>
</dbReference>
<keyword evidence="5 6" id="KW-0249">Electron transport</keyword>